<gene>
    <name evidence="1" type="ORF">CMV_024812</name>
</gene>
<dbReference type="EMBL" id="JRKL02006194">
    <property type="protein sequence ID" value="KAF3949307.1"/>
    <property type="molecule type" value="Genomic_DNA"/>
</dbReference>
<evidence type="ECO:0000313" key="2">
    <source>
        <dbReference type="Proteomes" id="UP000737018"/>
    </source>
</evidence>
<dbReference type="Proteomes" id="UP000737018">
    <property type="component" value="Unassembled WGS sequence"/>
</dbReference>
<protein>
    <submittedName>
        <fullName evidence="1">Uncharacterized protein</fullName>
    </submittedName>
</protein>
<evidence type="ECO:0000313" key="1">
    <source>
        <dbReference type="EMBL" id="KAF3949307.1"/>
    </source>
</evidence>
<proteinExistence type="predicted"/>
<dbReference type="AlphaFoldDB" id="A0A8J4QHC8"/>
<accession>A0A8J4QHC8</accession>
<sequence length="123" mass="13939">MESIEKVYEARSSFMHAHRLPSVANYMARFSLILSKTTKVEVDLASVNIQTIEDVLCMTNSRIVELESNLLAMQRQESKAQEPAYNLVLNSSEETVVADEDLIDINTLLEDVEDDSFMSMAFE</sequence>
<keyword evidence="2" id="KW-1185">Reference proteome</keyword>
<reference evidence="1" key="1">
    <citation type="submission" date="2020-03" db="EMBL/GenBank/DDBJ databases">
        <title>Castanea mollissima Vanexum genome sequencing.</title>
        <authorList>
            <person name="Staton M."/>
        </authorList>
    </citation>
    <scope>NUCLEOTIDE SEQUENCE</scope>
    <source>
        <tissue evidence="1">Leaf</tissue>
    </source>
</reference>
<name>A0A8J4QHC8_9ROSI</name>
<dbReference type="OrthoDB" id="6513042at2759"/>
<organism evidence="1 2">
    <name type="scientific">Castanea mollissima</name>
    <name type="common">Chinese chestnut</name>
    <dbReference type="NCBI Taxonomy" id="60419"/>
    <lineage>
        <taxon>Eukaryota</taxon>
        <taxon>Viridiplantae</taxon>
        <taxon>Streptophyta</taxon>
        <taxon>Embryophyta</taxon>
        <taxon>Tracheophyta</taxon>
        <taxon>Spermatophyta</taxon>
        <taxon>Magnoliopsida</taxon>
        <taxon>eudicotyledons</taxon>
        <taxon>Gunneridae</taxon>
        <taxon>Pentapetalae</taxon>
        <taxon>rosids</taxon>
        <taxon>fabids</taxon>
        <taxon>Fagales</taxon>
        <taxon>Fagaceae</taxon>
        <taxon>Castanea</taxon>
    </lineage>
</organism>
<comment type="caution">
    <text evidence="1">The sequence shown here is derived from an EMBL/GenBank/DDBJ whole genome shotgun (WGS) entry which is preliminary data.</text>
</comment>